<comment type="caution">
    <text evidence="1">The sequence shown here is derived from an EMBL/GenBank/DDBJ whole genome shotgun (WGS) entry which is preliminary data.</text>
</comment>
<organism evidence="1">
    <name type="scientific">mine drainage metagenome</name>
    <dbReference type="NCBI Taxonomy" id="410659"/>
    <lineage>
        <taxon>unclassified sequences</taxon>
        <taxon>metagenomes</taxon>
        <taxon>ecological metagenomes</taxon>
    </lineage>
</organism>
<reference evidence="1" key="1">
    <citation type="submission" date="2016-10" db="EMBL/GenBank/DDBJ databases">
        <title>Sequence of Gallionella enrichment culture.</title>
        <authorList>
            <person name="Poehlein A."/>
            <person name="Muehling M."/>
            <person name="Daniel R."/>
        </authorList>
    </citation>
    <scope>NUCLEOTIDE SEQUENCE</scope>
</reference>
<dbReference type="AlphaFoldDB" id="A0A1J5QXB8"/>
<gene>
    <name evidence="1" type="ORF">GALL_361130</name>
</gene>
<proteinExistence type="predicted"/>
<name>A0A1J5QXB8_9ZZZZ</name>
<evidence type="ECO:0000313" key="1">
    <source>
        <dbReference type="EMBL" id="OIQ82099.1"/>
    </source>
</evidence>
<dbReference type="EMBL" id="MLJW01000843">
    <property type="protein sequence ID" value="OIQ82099.1"/>
    <property type="molecule type" value="Genomic_DNA"/>
</dbReference>
<sequence>MSQHDAIIHNQDMMDKHILIYIHTAPDFRSAQIFLVKTFERRW</sequence>
<protein>
    <submittedName>
        <fullName evidence="1">Uncharacterized protein</fullName>
    </submittedName>
</protein>
<accession>A0A1J5QXB8</accession>